<evidence type="ECO:0000313" key="1">
    <source>
        <dbReference type="EMBL" id="GFY67754.1"/>
    </source>
</evidence>
<gene>
    <name evidence="1" type="primary">AVEN_88668_1</name>
    <name evidence="1" type="ORF">TNIN_68841</name>
</gene>
<dbReference type="Pfam" id="PF03564">
    <property type="entry name" value="DUF1759"/>
    <property type="match status" value="1"/>
</dbReference>
<evidence type="ECO:0000313" key="2">
    <source>
        <dbReference type="Proteomes" id="UP000886998"/>
    </source>
</evidence>
<dbReference type="InterPro" id="IPR005312">
    <property type="entry name" value="DUF1759"/>
</dbReference>
<sequence length="211" mass="23948">MYIELSAEESEIADFEKRYFNLKVQLKDKLDAMDAFRSINVSGQNISTAIPAEQSSTNFRLPKLNMPVFSGKFEDWINFDLFVTAVHSQTSLVLDQKGISQVNVTNLRNLVDTSDEVLRGLKALGTEATNRDPWLIQILMQGLDTETKRLCSVKTAEKDFPTLKEFLEFLNVRCSSLELMTFNDSDIKVPPKSNFIACKNYPGRINLIKIV</sequence>
<dbReference type="OrthoDB" id="6431417at2759"/>
<proteinExistence type="predicted"/>
<dbReference type="AlphaFoldDB" id="A0A8X6YDT0"/>
<keyword evidence="2" id="KW-1185">Reference proteome</keyword>
<reference evidence="1" key="1">
    <citation type="submission" date="2020-08" db="EMBL/GenBank/DDBJ databases">
        <title>Multicomponent nature underlies the extraordinary mechanical properties of spider dragline silk.</title>
        <authorList>
            <person name="Kono N."/>
            <person name="Nakamura H."/>
            <person name="Mori M."/>
            <person name="Yoshida Y."/>
            <person name="Ohtoshi R."/>
            <person name="Malay A.D."/>
            <person name="Moran D.A.P."/>
            <person name="Tomita M."/>
            <person name="Numata K."/>
            <person name="Arakawa K."/>
        </authorList>
    </citation>
    <scope>NUCLEOTIDE SEQUENCE</scope>
</reference>
<comment type="caution">
    <text evidence="1">The sequence shown here is derived from an EMBL/GenBank/DDBJ whole genome shotgun (WGS) entry which is preliminary data.</text>
</comment>
<organism evidence="1 2">
    <name type="scientific">Trichonephila inaurata madagascariensis</name>
    <dbReference type="NCBI Taxonomy" id="2747483"/>
    <lineage>
        <taxon>Eukaryota</taxon>
        <taxon>Metazoa</taxon>
        <taxon>Ecdysozoa</taxon>
        <taxon>Arthropoda</taxon>
        <taxon>Chelicerata</taxon>
        <taxon>Arachnida</taxon>
        <taxon>Araneae</taxon>
        <taxon>Araneomorphae</taxon>
        <taxon>Entelegynae</taxon>
        <taxon>Araneoidea</taxon>
        <taxon>Nephilidae</taxon>
        <taxon>Trichonephila</taxon>
        <taxon>Trichonephila inaurata</taxon>
    </lineage>
</organism>
<dbReference type="Proteomes" id="UP000886998">
    <property type="component" value="Unassembled WGS sequence"/>
</dbReference>
<name>A0A8X6YDT0_9ARAC</name>
<dbReference type="EMBL" id="BMAV01016722">
    <property type="protein sequence ID" value="GFY67754.1"/>
    <property type="molecule type" value="Genomic_DNA"/>
</dbReference>
<protein>
    <submittedName>
        <fullName evidence="1">Uncharacterized protein</fullName>
    </submittedName>
</protein>
<accession>A0A8X6YDT0</accession>